<keyword evidence="3" id="KW-1185">Reference proteome</keyword>
<dbReference type="EMBL" id="BJVI01000049">
    <property type="protein sequence ID" value="GEL19872.1"/>
    <property type="molecule type" value="Genomic_DNA"/>
</dbReference>
<organism evidence="2 3">
    <name type="scientific">Pseudonocardia asaccharolytica DSM 44247 = NBRC 16224</name>
    <dbReference type="NCBI Taxonomy" id="1123024"/>
    <lineage>
        <taxon>Bacteria</taxon>
        <taxon>Bacillati</taxon>
        <taxon>Actinomycetota</taxon>
        <taxon>Actinomycetes</taxon>
        <taxon>Pseudonocardiales</taxon>
        <taxon>Pseudonocardiaceae</taxon>
        <taxon>Pseudonocardia</taxon>
    </lineage>
</organism>
<evidence type="ECO:0000313" key="3">
    <source>
        <dbReference type="Proteomes" id="UP000321328"/>
    </source>
</evidence>
<accession>A0A511D502</accession>
<reference evidence="2 3" key="1">
    <citation type="submission" date="2019-07" db="EMBL/GenBank/DDBJ databases">
        <title>Whole genome shotgun sequence of Pseudonocardia asaccharolytica NBRC 16224.</title>
        <authorList>
            <person name="Hosoyama A."/>
            <person name="Uohara A."/>
            <person name="Ohji S."/>
            <person name="Ichikawa N."/>
        </authorList>
    </citation>
    <scope>NUCLEOTIDE SEQUENCE [LARGE SCALE GENOMIC DNA]</scope>
    <source>
        <strain evidence="2 3">NBRC 16224</strain>
    </source>
</reference>
<sequence>MRPSGADPGDRSERQKGRTMSDLDKDREAILTLHKNWWEANHQLVIPLMETVYPAGDSYLMFNLNGHPYFGIKEKVELWKHYQKELDIVAYPDIEIMRLTISGDMAWIACEGIFPMRVIGSSGTGSATWETKDGVEYDPFGLRATEIYQRDDGNGNPVWKMWHFHCSPMPDPDEPRPGLGGTRNERGLGGGPGITPLRVTSEGMRES</sequence>
<feature type="region of interest" description="Disordered" evidence="1">
    <location>
        <begin position="1"/>
        <end position="22"/>
    </location>
</feature>
<dbReference type="STRING" id="1123024.GCA_000423625_04582"/>
<dbReference type="Proteomes" id="UP000321328">
    <property type="component" value="Unassembled WGS sequence"/>
</dbReference>
<comment type="caution">
    <text evidence="2">The sequence shown here is derived from an EMBL/GenBank/DDBJ whole genome shotgun (WGS) entry which is preliminary data.</text>
</comment>
<name>A0A511D502_9PSEU</name>
<evidence type="ECO:0000256" key="1">
    <source>
        <dbReference type="SAM" id="MobiDB-lite"/>
    </source>
</evidence>
<gene>
    <name evidence="2" type="ORF">PA7_37090</name>
</gene>
<proteinExistence type="predicted"/>
<dbReference type="SUPFAM" id="SSF54427">
    <property type="entry name" value="NTF2-like"/>
    <property type="match status" value="1"/>
</dbReference>
<evidence type="ECO:0000313" key="2">
    <source>
        <dbReference type="EMBL" id="GEL19872.1"/>
    </source>
</evidence>
<dbReference type="InterPro" id="IPR032710">
    <property type="entry name" value="NTF2-like_dom_sf"/>
</dbReference>
<feature type="region of interest" description="Disordered" evidence="1">
    <location>
        <begin position="170"/>
        <end position="207"/>
    </location>
</feature>
<dbReference type="AlphaFoldDB" id="A0A511D502"/>
<dbReference type="Gene3D" id="3.10.450.50">
    <property type="match status" value="1"/>
</dbReference>
<evidence type="ECO:0008006" key="4">
    <source>
        <dbReference type="Google" id="ProtNLM"/>
    </source>
</evidence>
<feature type="compositionally biased region" description="Basic and acidic residues" evidence="1">
    <location>
        <begin position="8"/>
        <end position="22"/>
    </location>
</feature>
<protein>
    <recommendedName>
        <fullName evidence="4">SnoaL-like domain-containing protein</fullName>
    </recommendedName>
</protein>